<dbReference type="SMART" id="SM00230">
    <property type="entry name" value="CysPc"/>
    <property type="match status" value="1"/>
</dbReference>
<feature type="region of interest" description="Disordered" evidence="7">
    <location>
        <begin position="803"/>
        <end position="844"/>
    </location>
</feature>
<dbReference type="AlphaFoldDB" id="A0AAD5YYW9"/>
<evidence type="ECO:0000313" key="9">
    <source>
        <dbReference type="EMBL" id="KAJ3573592.1"/>
    </source>
</evidence>
<feature type="region of interest" description="Disordered" evidence="7">
    <location>
        <begin position="650"/>
        <end position="779"/>
    </location>
</feature>
<name>A0AAD5YYW9_9AGAR</name>
<feature type="compositionally biased region" description="Low complexity" evidence="7">
    <location>
        <begin position="697"/>
        <end position="711"/>
    </location>
</feature>
<protein>
    <recommendedName>
        <fullName evidence="8">Calpain catalytic domain-containing protein</fullName>
    </recommendedName>
</protein>
<dbReference type="PRINTS" id="PR00704">
    <property type="entry name" value="CALPAIN"/>
</dbReference>
<feature type="compositionally biased region" description="Basic and acidic residues" evidence="7">
    <location>
        <begin position="650"/>
        <end position="671"/>
    </location>
</feature>
<feature type="domain" description="Calpain catalytic" evidence="8">
    <location>
        <begin position="183"/>
        <end position="479"/>
    </location>
</feature>
<sequence>MLLLSISASPVQILIATDRHREIECFDETPKRNFVSFNRQRLDGGGAWSDPINNASGRSRAANFTLAPALPTTPHFDTLNQTQSNLYAVPGSVRYSDIDDMATTTTLKTVSFVQQQPSLLVTSELEKAIEDCKKKVARIAKDCRAKNRKFRDLEFDLEGDKNRCLWGILTKKGDGFTPADVHRVTQIFDKPEFFVGGEPDSNDIVQGALGDCWFLSALATVSNVPDLVKTFCVDRDEEVGVYGFIFFRDNGWETVVIDDLLFTRVPKWEELTNSEQELYHHDKNRYNMSARLGGKTLYFASSGSLGETWVPLIEKAYAKLHGNYSHLNGGFTCEALEDLTGGVSSFLQTKVQDILNTDKFWNEELLKANKDRLFACSFHDLSNTRNGLSSIRVQGLVGGHAYSVLRAVECKGKRFVVVRNPWGKTEWTGPWSDGSKEWTKEWLEVLDQIGHVFGDDGQFVMEYKDWLDCFSHIDRTVLFDSSWIMSSQWLRVPCRPLPTAWSYGDVSFTFELPAPTLAIIVLSRLDERYFRDISNRGIWNLNFVLVKEGEQEPLAESVHAVFWSRSVNLEIDLEAGKYFVYVRIDRQLDYYTEYEPTIDDWMLRKLSYVMASRAKSRSIASNFDQTAHANFIPTPLNSLIDRDYKDYQKEQEKKAKEEAERKAKEAEKLAEKEEEDSGYETKDASVIESNDDEDGVETITTTTTTTVVQTVKKVKRPQNEGVSSAKPDEKLKNNKSGRSSHPDPRRLNLPDHIYQQEQEWTMASGDSSTTKDPTKYTITREDEDDLYLGLRVYTNKDVPAVVVGRLKVTPEKKEDEKKEDEKDEKKDEEGDEENGKQVAKESLSSLIDSLEDTCDCDDCRGRMSHPDKN</sequence>
<feature type="compositionally biased region" description="Basic and acidic residues" evidence="7">
    <location>
        <begin position="740"/>
        <end position="749"/>
    </location>
</feature>
<evidence type="ECO:0000313" key="10">
    <source>
        <dbReference type="Proteomes" id="UP001213000"/>
    </source>
</evidence>
<dbReference type="PANTHER" id="PTHR10183">
    <property type="entry name" value="CALPAIN"/>
    <property type="match status" value="1"/>
</dbReference>
<comment type="caution">
    <text evidence="9">The sequence shown here is derived from an EMBL/GenBank/DDBJ whole genome shotgun (WGS) entry which is preliminary data.</text>
</comment>
<feature type="active site" evidence="5 6">
    <location>
        <position position="400"/>
    </location>
</feature>
<proteinExistence type="inferred from homology"/>
<dbReference type="SUPFAM" id="SSF54001">
    <property type="entry name" value="Cysteine proteinases"/>
    <property type="match status" value="1"/>
</dbReference>
<evidence type="ECO:0000256" key="6">
    <source>
        <dbReference type="PROSITE-ProRule" id="PRU00239"/>
    </source>
</evidence>
<dbReference type="InterPro" id="IPR000169">
    <property type="entry name" value="Pept_cys_AS"/>
</dbReference>
<evidence type="ECO:0000256" key="5">
    <source>
        <dbReference type="PIRSR" id="PIRSR622684-1"/>
    </source>
</evidence>
<dbReference type="Proteomes" id="UP001213000">
    <property type="component" value="Unassembled WGS sequence"/>
</dbReference>
<dbReference type="PROSITE" id="PS50203">
    <property type="entry name" value="CALPAIN_CAT"/>
    <property type="match status" value="1"/>
</dbReference>
<dbReference type="Pfam" id="PF00648">
    <property type="entry name" value="Peptidase_C2"/>
    <property type="match status" value="1"/>
</dbReference>
<dbReference type="EMBL" id="JANIEX010000098">
    <property type="protein sequence ID" value="KAJ3573592.1"/>
    <property type="molecule type" value="Genomic_DNA"/>
</dbReference>
<gene>
    <name evidence="9" type="ORF">NP233_g2351</name>
</gene>
<dbReference type="InterPro" id="IPR038765">
    <property type="entry name" value="Papain-like_cys_pep_sf"/>
</dbReference>
<keyword evidence="3 6" id="KW-0378">Hydrolase</keyword>
<keyword evidence="10" id="KW-1185">Reference proteome</keyword>
<dbReference type="InterPro" id="IPR001300">
    <property type="entry name" value="Peptidase_C2_calpain_cat"/>
</dbReference>
<evidence type="ECO:0000256" key="4">
    <source>
        <dbReference type="ARBA" id="ARBA00022807"/>
    </source>
</evidence>
<evidence type="ECO:0000256" key="1">
    <source>
        <dbReference type="ARBA" id="ARBA00007623"/>
    </source>
</evidence>
<dbReference type="CDD" id="cd00044">
    <property type="entry name" value="CysPc"/>
    <property type="match status" value="1"/>
</dbReference>
<dbReference type="PANTHER" id="PTHR10183:SF379">
    <property type="entry name" value="CALPAIN-5"/>
    <property type="match status" value="1"/>
</dbReference>
<dbReference type="GO" id="GO:0004198">
    <property type="term" value="F:calcium-dependent cysteine-type endopeptidase activity"/>
    <property type="evidence" value="ECO:0007669"/>
    <property type="project" value="InterPro"/>
</dbReference>
<comment type="similarity">
    <text evidence="1">Belongs to the peptidase C2 family.</text>
</comment>
<dbReference type="GO" id="GO:0006508">
    <property type="term" value="P:proteolysis"/>
    <property type="evidence" value="ECO:0007669"/>
    <property type="project" value="UniProtKB-KW"/>
</dbReference>
<organism evidence="9 10">
    <name type="scientific">Leucocoprinus birnbaumii</name>
    <dbReference type="NCBI Taxonomy" id="56174"/>
    <lineage>
        <taxon>Eukaryota</taxon>
        <taxon>Fungi</taxon>
        <taxon>Dikarya</taxon>
        <taxon>Basidiomycota</taxon>
        <taxon>Agaricomycotina</taxon>
        <taxon>Agaricomycetes</taxon>
        <taxon>Agaricomycetidae</taxon>
        <taxon>Agaricales</taxon>
        <taxon>Agaricineae</taxon>
        <taxon>Agaricaceae</taxon>
        <taxon>Leucocoprinus</taxon>
    </lineage>
</organism>
<dbReference type="PROSITE" id="PS00139">
    <property type="entry name" value="THIOL_PROTEASE_CYS"/>
    <property type="match status" value="1"/>
</dbReference>
<evidence type="ECO:0000256" key="2">
    <source>
        <dbReference type="ARBA" id="ARBA00022670"/>
    </source>
</evidence>
<evidence type="ECO:0000259" key="8">
    <source>
        <dbReference type="PROSITE" id="PS50203"/>
    </source>
</evidence>
<reference evidence="9" key="1">
    <citation type="submission" date="2022-07" db="EMBL/GenBank/DDBJ databases">
        <title>Genome Sequence of Leucocoprinus birnbaumii.</title>
        <authorList>
            <person name="Buettner E."/>
        </authorList>
    </citation>
    <scope>NUCLEOTIDE SEQUENCE</scope>
    <source>
        <strain evidence="9">VT141</strain>
    </source>
</reference>
<evidence type="ECO:0000256" key="3">
    <source>
        <dbReference type="ARBA" id="ARBA00022801"/>
    </source>
</evidence>
<feature type="active site" evidence="5 6">
    <location>
        <position position="212"/>
    </location>
</feature>
<accession>A0AAD5YYW9</accession>
<feature type="compositionally biased region" description="Basic and acidic residues" evidence="7">
    <location>
        <begin position="808"/>
        <end position="839"/>
    </location>
</feature>
<dbReference type="InterPro" id="IPR022684">
    <property type="entry name" value="Calpain_cysteine_protease"/>
</dbReference>
<feature type="active site" evidence="5 6">
    <location>
        <position position="420"/>
    </location>
</feature>
<keyword evidence="4 6" id="KW-0788">Thiol protease</keyword>
<keyword evidence="2 6" id="KW-0645">Protease</keyword>
<evidence type="ECO:0000256" key="7">
    <source>
        <dbReference type="SAM" id="MobiDB-lite"/>
    </source>
</evidence>
<feature type="compositionally biased region" description="Polar residues" evidence="7">
    <location>
        <begin position="755"/>
        <end position="771"/>
    </location>
</feature>
<dbReference type="Gene3D" id="3.90.70.10">
    <property type="entry name" value="Cysteine proteinases"/>
    <property type="match status" value="1"/>
</dbReference>